<evidence type="ECO:0000256" key="3">
    <source>
        <dbReference type="ARBA" id="ARBA00022723"/>
    </source>
</evidence>
<dbReference type="InterPro" id="IPR002036">
    <property type="entry name" value="YbeY"/>
</dbReference>
<evidence type="ECO:0000256" key="6">
    <source>
        <dbReference type="ARBA" id="ARBA00022833"/>
    </source>
</evidence>
<feature type="binding site" evidence="7">
    <location>
        <position position="122"/>
    </location>
    <ligand>
        <name>Zn(2+)</name>
        <dbReference type="ChEBI" id="CHEBI:29105"/>
        <note>catalytic</note>
    </ligand>
</feature>
<keyword evidence="2 7" id="KW-0540">Nuclease</keyword>
<comment type="function">
    <text evidence="7">Single strand-specific metallo-endoribonuclease involved in late-stage 70S ribosome quality control and in maturation of the 3' terminus of the 16S rRNA.</text>
</comment>
<comment type="cofactor">
    <cofactor evidence="7">
        <name>Zn(2+)</name>
        <dbReference type="ChEBI" id="CHEBI:29105"/>
    </cofactor>
    <text evidence="7">Binds 1 zinc ion.</text>
</comment>
<dbReference type="PANTHER" id="PTHR46986">
    <property type="entry name" value="ENDORIBONUCLEASE YBEY, CHLOROPLASTIC"/>
    <property type="match status" value="1"/>
</dbReference>
<keyword evidence="4 7" id="KW-0255">Endonuclease</keyword>
<evidence type="ECO:0000313" key="8">
    <source>
        <dbReference type="EMBL" id="GAA4146663.1"/>
    </source>
</evidence>
<keyword evidence="6 7" id="KW-0862">Zinc</keyword>
<comment type="similarity">
    <text evidence="1 7">Belongs to the endoribonuclease YbeY family.</text>
</comment>
<evidence type="ECO:0000256" key="1">
    <source>
        <dbReference type="ARBA" id="ARBA00010875"/>
    </source>
</evidence>
<organism evidence="8 9">
    <name type="scientific">Sphingobacterium kyonggiense</name>
    <dbReference type="NCBI Taxonomy" id="714075"/>
    <lineage>
        <taxon>Bacteria</taxon>
        <taxon>Pseudomonadati</taxon>
        <taxon>Bacteroidota</taxon>
        <taxon>Sphingobacteriia</taxon>
        <taxon>Sphingobacteriales</taxon>
        <taxon>Sphingobacteriaceae</taxon>
        <taxon>Sphingobacterium</taxon>
    </lineage>
</organism>
<dbReference type="EC" id="3.1.-.-" evidence="7"/>
<evidence type="ECO:0000313" key="9">
    <source>
        <dbReference type="Proteomes" id="UP001500101"/>
    </source>
</evidence>
<name>A0ABP7Z3H4_9SPHI</name>
<feature type="binding site" evidence="7">
    <location>
        <position position="116"/>
    </location>
    <ligand>
        <name>Zn(2+)</name>
        <dbReference type="ChEBI" id="CHEBI:29105"/>
        <note>catalytic</note>
    </ligand>
</feature>
<keyword evidence="7" id="KW-0963">Cytoplasm</keyword>
<reference evidence="9" key="1">
    <citation type="journal article" date="2019" name="Int. J. Syst. Evol. Microbiol.">
        <title>The Global Catalogue of Microorganisms (GCM) 10K type strain sequencing project: providing services to taxonomists for standard genome sequencing and annotation.</title>
        <authorList>
            <consortium name="The Broad Institute Genomics Platform"/>
            <consortium name="The Broad Institute Genome Sequencing Center for Infectious Disease"/>
            <person name="Wu L."/>
            <person name="Ma J."/>
        </authorList>
    </citation>
    <scope>NUCLEOTIDE SEQUENCE [LARGE SCALE GENOMIC DNA]</scope>
    <source>
        <strain evidence="9">JCM 16704</strain>
    </source>
</reference>
<comment type="subcellular location">
    <subcellularLocation>
        <location evidence="7">Cytoplasm</location>
    </subcellularLocation>
</comment>
<proteinExistence type="inferred from homology"/>
<keyword evidence="5 7" id="KW-0378">Hydrolase</keyword>
<evidence type="ECO:0000256" key="5">
    <source>
        <dbReference type="ARBA" id="ARBA00022801"/>
    </source>
</evidence>
<keyword evidence="3 7" id="KW-0479">Metal-binding</keyword>
<evidence type="ECO:0000256" key="7">
    <source>
        <dbReference type="HAMAP-Rule" id="MF_00009"/>
    </source>
</evidence>
<evidence type="ECO:0000256" key="2">
    <source>
        <dbReference type="ARBA" id="ARBA00022722"/>
    </source>
</evidence>
<dbReference type="HAMAP" id="MF_00009">
    <property type="entry name" value="Endoribonucl_YbeY"/>
    <property type="match status" value="1"/>
</dbReference>
<gene>
    <name evidence="7 8" type="primary">ybeY</name>
    <name evidence="8" type="ORF">GCM10022216_31880</name>
</gene>
<dbReference type="Proteomes" id="UP001500101">
    <property type="component" value="Unassembled WGS sequence"/>
</dbReference>
<dbReference type="SUPFAM" id="SSF55486">
    <property type="entry name" value="Metalloproteases ('zincins'), catalytic domain"/>
    <property type="match status" value="1"/>
</dbReference>
<dbReference type="PANTHER" id="PTHR46986:SF1">
    <property type="entry name" value="ENDORIBONUCLEASE YBEY, CHLOROPLASTIC"/>
    <property type="match status" value="1"/>
</dbReference>
<dbReference type="EMBL" id="BAAAZI010000012">
    <property type="protein sequence ID" value="GAA4146663.1"/>
    <property type="molecule type" value="Genomic_DNA"/>
</dbReference>
<protein>
    <recommendedName>
        <fullName evidence="7">Endoribonuclease YbeY</fullName>
        <ecNumber evidence="7">3.1.-.-</ecNumber>
    </recommendedName>
</protein>
<dbReference type="RefSeq" id="WP_344675787.1">
    <property type="nucleotide sequence ID" value="NZ_BAAAZI010000012.1"/>
</dbReference>
<dbReference type="Gene3D" id="3.40.390.30">
    <property type="entry name" value="Metalloproteases ('zincins'), catalytic domain"/>
    <property type="match status" value="1"/>
</dbReference>
<dbReference type="Pfam" id="PF02130">
    <property type="entry name" value="YbeY"/>
    <property type="match status" value="1"/>
</dbReference>
<keyword evidence="7" id="KW-0690">Ribosome biogenesis</keyword>
<accession>A0ABP7Z3H4</accession>
<feature type="binding site" evidence="7">
    <location>
        <position position="112"/>
    </location>
    <ligand>
        <name>Zn(2+)</name>
        <dbReference type="ChEBI" id="CHEBI:29105"/>
        <note>catalytic</note>
    </ligand>
</feature>
<sequence>MALKDIQFFTEDIDFNIKEKQKLRTWIGETIKAEGFNRIGELSFVLCSDSYLLEINKQYLNHDTYTDIVTFDSSETEDSIAGDIFISIERIQENASKFNVSERDELHRVIIHGVLHLCGYYDKKKEDKTRMTEMENYYLGKRSF</sequence>
<evidence type="ECO:0000256" key="4">
    <source>
        <dbReference type="ARBA" id="ARBA00022759"/>
    </source>
</evidence>
<keyword evidence="9" id="KW-1185">Reference proteome</keyword>
<dbReference type="InterPro" id="IPR023091">
    <property type="entry name" value="MetalPrtase_cat_dom_sf_prd"/>
</dbReference>
<keyword evidence="7" id="KW-0698">rRNA processing</keyword>
<comment type="caution">
    <text evidence="8">The sequence shown here is derived from an EMBL/GenBank/DDBJ whole genome shotgun (WGS) entry which is preliminary data.</text>
</comment>
<dbReference type="NCBIfam" id="TIGR00043">
    <property type="entry name" value="rRNA maturation RNase YbeY"/>
    <property type="match status" value="1"/>
</dbReference>